<keyword evidence="1" id="KW-0175">Coiled coil</keyword>
<name>A0A938YUW1_9ARCH</name>
<evidence type="ECO:0000256" key="1">
    <source>
        <dbReference type="SAM" id="Coils"/>
    </source>
</evidence>
<comment type="caution">
    <text evidence="2">The sequence shown here is derived from an EMBL/GenBank/DDBJ whole genome shotgun (WGS) entry which is preliminary data.</text>
</comment>
<sequence>MPGGDGTGPLGTFRNCMPVAAQGSTRYAPLYGRRYFARGGFGRGFRRRFIATGMQGREWFQQGQQAPIAEQTKENEIKSIEQEMESLKRRLEELKKEA</sequence>
<evidence type="ECO:0000313" key="2">
    <source>
        <dbReference type="EMBL" id="MBN2067574.1"/>
    </source>
</evidence>
<dbReference type="EMBL" id="JAFGDB010000063">
    <property type="protein sequence ID" value="MBN2067574.1"/>
    <property type="molecule type" value="Genomic_DNA"/>
</dbReference>
<organism evidence="2 3">
    <name type="scientific">Candidatus Iainarchaeum sp</name>
    <dbReference type="NCBI Taxonomy" id="3101447"/>
    <lineage>
        <taxon>Archaea</taxon>
        <taxon>Candidatus Iainarchaeota</taxon>
        <taxon>Candidatus Iainarchaeia</taxon>
        <taxon>Candidatus Iainarchaeales</taxon>
        <taxon>Candidatus Iainarchaeaceae</taxon>
        <taxon>Candidatus Iainarchaeum</taxon>
    </lineage>
</organism>
<accession>A0A938YUW1</accession>
<dbReference type="InterPro" id="IPR035205">
    <property type="entry name" value="DUF5320"/>
</dbReference>
<dbReference type="Pfam" id="PF17253">
    <property type="entry name" value="DUF5320"/>
    <property type="match status" value="1"/>
</dbReference>
<protein>
    <submittedName>
        <fullName evidence="2">DUF5320 domain-containing protein</fullName>
    </submittedName>
</protein>
<evidence type="ECO:0000313" key="3">
    <source>
        <dbReference type="Proteomes" id="UP000809243"/>
    </source>
</evidence>
<feature type="coiled-coil region" evidence="1">
    <location>
        <begin position="70"/>
        <end position="97"/>
    </location>
</feature>
<dbReference type="AlphaFoldDB" id="A0A938YUW1"/>
<reference evidence="2" key="1">
    <citation type="submission" date="2021-01" db="EMBL/GenBank/DDBJ databases">
        <title>Active Sulfur Cycling in an Early Earth Analoge.</title>
        <authorList>
            <person name="Hahn C.R."/>
            <person name="Youssef N.H."/>
            <person name="Elshahed M."/>
        </authorList>
    </citation>
    <scope>NUCLEOTIDE SEQUENCE</scope>
    <source>
        <strain evidence="2">Zod_Metabat.1151</strain>
    </source>
</reference>
<gene>
    <name evidence="2" type="ORF">JW744_03850</name>
</gene>
<dbReference type="Proteomes" id="UP000809243">
    <property type="component" value="Unassembled WGS sequence"/>
</dbReference>
<proteinExistence type="predicted"/>